<organism evidence="9 10">
    <name type="scientific">Solanum pennellii</name>
    <name type="common">Tomato</name>
    <name type="synonym">Lycopersicon pennellii</name>
    <dbReference type="NCBI Taxonomy" id="28526"/>
    <lineage>
        <taxon>Eukaryota</taxon>
        <taxon>Viridiplantae</taxon>
        <taxon>Streptophyta</taxon>
        <taxon>Embryophyta</taxon>
        <taxon>Tracheophyta</taxon>
        <taxon>Spermatophyta</taxon>
        <taxon>Magnoliopsida</taxon>
        <taxon>eudicotyledons</taxon>
        <taxon>Gunneridae</taxon>
        <taxon>Pentapetalae</taxon>
        <taxon>asterids</taxon>
        <taxon>lamiids</taxon>
        <taxon>Solanales</taxon>
        <taxon>Solanaceae</taxon>
        <taxon>Solanoideae</taxon>
        <taxon>Solaneae</taxon>
        <taxon>Solanum</taxon>
        <taxon>Solanum subgen. Lycopersicon</taxon>
    </lineage>
</organism>
<keyword evidence="9" id="KW-1185">Reference proteome</keyword>
<dbReference type="GeneID" id="107024621"/>
<feature type="transmembrane region" description="Helical" evidence="7">
    <location>
        <begin position="77"/>
        <end position="95"/>
    </location>
</feature>
<gene>
    <name evidence="10" type="primary">LOC107024621</name>
</gene>
<keyword evidence="7" id="KW-1133">Transmembrane helix</keyword>
<evidence type="ECO:0000259" key="8">
    <source>
        <dbReference type="Pfam" id="PF03016"/>
    </source>
</evidence>
<keyword evidence="3" id="KW-0328">Glycosyltransferase</keyword>
<dbReference type="Pfam" id="PF03016">
    <property type="entry name" value="Exostosin_GT47"/>
    <property type="match status" value="1"/>
</dbReference>
<keyword evidence="7" id="KW-0472">Membrane</keyword>
<dbReference type="RefSeq" id="XP_015081095.2">
    <property type="nucleotide sequence ID" value="XM_015225609.2"/>
</dbReference>
<keyword evidence="4" id="KW-0735">Signal-anchor</keyword>
<evidence type="ECO:0000256" key="6">
    <source>
        <dbReference type="SAM" id="MobiDB-lite"/>
    </source>
</evidence>
<dbReference type="InterPro" id="IPR040911">
    <property type="entry name" value="Exostosin_GT47"/>
</dbReference>
<evidence type="ECO:0000256" key="5">
    <source>
        <dbReference type="ARBA" id="ARBA00023034"/>
    </source>
</evidence>
<dbReference type="PANTHER" id="PTHR11062">
    <property type="entry name" value="EXOSTOSIN HEPARAN SULFATE GLYCOSYLTRANSFERASE -RELATED"/>
    <property type="match status" value="1"/>
</dbReference>
<keyword evidence="5" id="KW-0333">Golgi apparatus</keyword>
<evidence type="ECO:0000256" key="3">
    <source>
        <dbReference type="ARBA" id="ARBA00022676"/>
    </source>
</evidence>
<dbReference type="PANTHER" id="PTHR11062:SF219">
    <property type="entry name" value="XYLOGLUCAN GALACTOSYLTRANSFERASE XLT2-LIKE"/>
    <property type="match status" value="1"/>
</dbReference>
<dbReference type="Proteomes" id="UP000694930">
    <property type="component" value="Chromosome 7"/>
</dbReference>
<keyword evidence="3" id="KW-0808">Transferase</keyword>
<name>A0ABM1H6P7_SOLPN</name>
<protein>
    <submittedName>
        <fullName evidence="10">Xyloglucan galactosyltransferase XLT2-like</fullName>
    </submittedName>
</protein>
<comment type="similarity">
    <text evidence="2">Belongs to the glycosyltransferase 47 family.</text>
</comment>
<evidence type="ECO:0000313" key="9">
    <source>
        <dbReference type="Proteomes" id="UP000694930"/>
    </source>
</evidence>
<evidence type="ECO:0000313" key="10">
    <source>
        <dbReference type="RefSeq" id="XP_015081095.2"/>
    </source>
</evidence>
<reference evidence="9" key="1">
    <citation type="journal article" date="2014" name="Nat. Genet.">
        <title>The genome of the stress-tolerant wild tomato species Solanum pennellii.</title>
        <authorList>
            <person name="Bolger A."/>
            <person name="Scossa F."/>
            <person name="Bolger M.E."/>
            <person name="Lanz C."/>
            <person name="Maumus F."/>
            <person name="Tohge T."/>
            <person name="Quesneville H."/>
            <person name="Alseekh S."/>
            <person name="Sorensen I."/>
            <person name="Lichtenstein G."/>
            <person name="Fich E.A."/>
            <person name="Conte M."/>
            <person name="Keller H."/>
            <person name="Schneeberger K."/>
            <person name="Schwacke R."/>
            <person name="Ofner I."/>
            <person name="Vrebalov J."/>
            <person name="Xu Y."/>
            <person name="Osorio S."/>
            <person name="Aflitos S.A."/>
            <person name="Schijlen E."/>
            <person name="Jimenez-Gomez J.M."/>
            <person name="Ryngajllo M."/>
            <person name="Kimura S."/>
            <person name="Kumar R."/>
            <person name="Koenig D."/>
            <person name="Headland L.R."/>
            <person name="Maloof J.N."/>
            <person name="Sinha N."/>
            <person name="van Ham R.C."/>
            <person name="Lankhorst R.K."/>
            <person name="Mao L."/>
            <person name="Vogel A."/>
            <person name="Arsova B."/>
            <person name="Panstruga R."/>
            <person name="Fei Z."/>
            <person name="Rose J.K."/>
            <person name="Zamir D."/>
            <person name="Carrari F."/>
            <person name="Giovannoni J.J."/>
            <person name="Weigel D."/>
            <person name="Usadel B."/>
            <person name="Fernie A.R."/>
        </authorList>
    </citation>
    <scope>NUCLEOTIDE SEQUENCE [LARGE SCALE GENOMIC DNA]</scope>
    <source>
        <strain evidence="9">cv. LA0716</strain>
    </source>
</reference>
<evidence type="ECO:0000256" key="7">
    <source>
        <dbReference type="SAM" id="Phobius"/>
    </source>
</evidence>
<evidence type="ECO:0000256" key="4">
    <source>
        <dbReference type="ARBA" id="ARBA00022968"/>
    </source>
</evidence>
<accession>A0ABM1H6P7</accession>
<feature type="compositionally biased region" description="Polar residues" evidence="6">
    <location>
        <begin position="116"/>
        <end position="137"/>
    </location>
</feature>
<keyword evidence="7" id="KW-0812">Transmembrane</keyword>
<sequence length="574" mass="66686">MVGNQKVKRNSPTNILPSLSPLLDLLYILYFPCCSSSSSSVPIMLPSENSSPRKTFKKLRNSFHLIKSQVGFHHCKWFFLIILIQVTFILFLAGTSPPAIPLRHQHHHQHPHFQISKPQKQSIHQQKQSNDQVQISKPQKKSKDQLQISQDSKPQNKHQKQSNRDQQTVKLVQDECESGRVYVYDLPTKFNKDLINNCHDLDPWSSRCNAVSNGGLGPKATGLDSIVPENLRSAWYWTDMYSAEVIYHERILNYKCRTLNPQNATAFYIPFYAGLAIGKILWFTTAKERDRPSELMLEWVKDQPYWNQNQGSDHFLMLGRLTWAFRRKTDDDSDWGTSFLRMPLMKNVLRLSVEKNPWDDLEVSVPYPTAFHPEFEAEIKQWQDLVRSRNRSSHFCFVGAVRKKIKNDFREVLMNYCKNETGSCKIVDCSVAHCYDGAPAILEAFLDSDFCLQPKGDGFTRRSMFDCMMAGSIPVYFWEGSFKTQYEWHLPSPSEDYSVYMDHTQVRNDTNIIRKVLDKFTKDDVRKMREILIDAMPKYLYARSNQGLGSSNDAFDIAMDEVLKRFKQQTEQKL</sequence>
<evidence type="ECO:0000256" key="1">
    <source>
        <dbReference type="ARBA" id="ARBA00004323"/>
    </source>
</evidence>
<proteinExistence type="inferred from homology"/>
<evidence type="ECO:0000256" key="2">
    <source>
        <dbReference type="ARBA" id="ARBA00010271"/>
    </source>
</evidence>
<comment type="subcellular location">
    <subcellularLocation>
        <location evidence="1">Golgi apparatus membrane</location>
        <topology evidence="1">Single-pass type II membrane protein</topology>
    </subcellularLocation>
</comment>
<feature type="region of interest" description="Disordered" evidence="6">
    <location>
        <begin position="102"/>
        <end position="167"/>
    </location>
</feature>
<reference evidence="10" key="2">
    <citation type="submission" date="2025-08" db="UniProtKB">
        <authorList>
            <consortium name="RefSeq"/>
        </authorList>
    </citation>
    <scope>IDENTIFICATION</scope>
</reference>
<dbReference type="InterPro" id="IPR004263">
    <property type="entry name" value="Exostosin"/>
</dbReference>
<feature type="domain" description="Exostosin GT47" evidence="8">
    <location>
        <begin position="176"/>
        <end position="515"/>
    </location>
</feature>